<evidence type="ECO:0000256" key="8">
    <source>
        <dbReference type="ARBA" id="ARBA00022801"/>
    </source>
</evidence>
<comment type="cofactor">
    <cofactor evidence="1">
        <name>Co(2+)</name>
        <dbReference type="ChEBI" id="CHEBI:48828"/>
    </cofactor>
</comment>
<evidence type="ECO:0000256" key="7">
    <source>
        <dbReference type="ARBA" id="ARBA00022723"/>
    </source>
</evidence>
<proteinExistence type="inferred from homology"/>
<evidence type="ECO:0000256" key="2">
    <source>
        <dbReference type="ARBA" id="ARBA00001946"/>
    </source>
</evidence>
<dbReference type="GO" id="GO:0004177">
    <property type="term" value="F:aminopeptidase activity"/>
    <property type="evidence" value="ECO:0007669"/>
    <property type="project" value="UniProtKB-KW"/>
</dbReference>
<dbReference type="Pfam" id="PF02073">
    <property type="entry name" value="Peptidase_M29"/>
    <property type="match status" value="1"/>
</dbReference>
<dbReference type="PANTHER" id="PTHR34448">
    <property type="entry name" value="AMINOPEPTIDASE"/>
    <property type="match status" value="1"/>
</dbReference>
<keyword evidence="6" id="KW-0645">Protease</keyword>
<comment type="similarity">
    <text evidence="4">Belongs to the peptidase M29 family.</text>
</comment>
<evidence type="ECO:0000313" key="10">
    <source>
        <dbReference type="EMBL" id="HEM67926.1"/>
    </source>
</evidence>
<dbReference type="EMBL" id="DSEU01000070">
    <property type="protein sequence ID" value="HEM67926.1"/>
    <property type="molecule type" value="Genomic_DNA"/>
</dbReference>
<comment type="caution">
    <text evidence="10">The sequence shown here is derived from an EMBL/GenBank/DDBJ whole genome shotgun (WGS) entry which is preliminary data.</text>
</comment>
<dbReference type="GO" id="GO:0008237">
    <property type="term" value="F:metallopeptidase activity"/>
    <property type="evidence" value="ECO:0007669"/>
    <property type="project" value="UniProtKB-KW"/>
</dbReference>
<keyword evidence="7" id="KW-0479">Metal-binding</keyword>
<dbReference type="InterPro" id="IPR000787">
    <property type="entry name" value="Peptidase_M29"/>
</dbReference>
<evidence type="ECO:0000256" key="5">
    <source>
        <dbReference type="ARBA" id="ARBA00022438"/>
    </source>
</evidence>
<organism evidence="10">
    <name type="scientific">Ignisphaera aggregans</name>
    <dbReference type="NCBI Taxonomy" id="334771"/>
    <lineage>
        <taxon>Archaea</taxon>
        <taxon>Thermoproteota</taxon>
        <taxon>Thermoprotei</taxon>
        <taxon>Desulfurococcales</taxon>
        <taxon>Desulfurococcaceae</taxon>
        <taxon>Ignisphaera</taxon>
    </lineage>
</organism>
<keyword evidence="5 10" id="KW-0031">Aminopeptidase</keyword>
<dbReference type="PANTHER" id="PTHR34448:SF1">
    <property type="entry name" value="BLL6088 PROTEIN"/>
    <property type="match status" value="1"/>
</dbReference>
<reference evidence="10" key="1">
    <citation type="journal article" date="2020" name="mSystems">
        <title>Genome- and Community-Level Interaction Insights into Carbon Utilization and Element Cycling Functions of Hydrothermarchaeota in Hydrothermal Sediment.</title>
        <authorList>
            <person name="Zhou Z."/>
            <person name="Liu Y."/>
            <person name="Xu W."/>
            <person name="Pan J."/>
            <person name="Luo Z.H."/>
            <person name="Li M."/>
        </authorList>
    </citation>
    <scope>NUCLEOTIDE SEQUENCE [LARGE SCALE GENOMIC DNA]</scope>
    <source>
        <strain evidence="10">SpSt-125</strain>
    </source>
</reference>
<dbReference type="AlphaFoldDB" id="A0A7J2U5D1"/>
<keyword evidence="9" id="KW-0482">Metalloprotease</keyword>
<evidence type="ECO:0000256" key="3">
    <source>
        <dbReference type="ARBA" id="ARBA00001947"/>
    </source>
</evidence>
<dbReference type="InterPro" id="IPR035097">
    <property type="entry name" value="M29_N-terminal"/>
</dbReference>
<name>A0A7J2U5D1_9CREN</name>
<keyword evidence="8" id="KW-0378">Hydrolase</keyword>
<evidence type="ECO:0000256" key="4">
    <source>
        <dbReference type="ARBA" id="ARBA00008236"/>
    </source>
</evidence>
<comment type="cofactor">
    <cofactor evidence="2">
        <name>Mg(2+)</name>
        <dbReference type="ChEBI" id="CHEBI:18420"/>
    </cofactor>
</comment>
<comment type="cofactor">
    <cofactor evidence="3">
        <name>Zn(2+)</name>
        <dbReference type="ChEBI" id="CHEBI:29105"/>
    </cofactor>
</comment>
<evidence type="ECO:0000256" key="9">
    <source>
        <dbReference type="ARBA" id="ARBA00023049"/>
    </source>
</evidence>
<dbReference type="GO" id="GO:0046872">
    <property type="term" value="F:metal ion binding"/>
    <property type="evidence" value="ECO:0007669"/>
    <property type="project" value="UniProtKB-KW"/>
</dbReference>
<accession>A0A7J2U5D1</accession>
<dbReference type="SUPFAM" id="SSF144052">
    <property type="entry name" value="Thermophilic metalloprotease-like"/>
    <property type="match status" value="1"/>
</dbReference>
<evidence type="ECO:0000256" key="1">
    <source>
        <dbReference type="ARBA" id="ARBA00001941"/>
    </source>
</evidence>
<dbReference type="GO" id="GO:0006508">
    <property type="term" value="P:proteolysis"/>
    <property type="evidence" value="ECO:0007669"/>
    <property type="project" value="UniProtKB-KW"/>
</dbReference>
<sequence>MLDENVKDIDKYAKLITDYCTSIRKFDEVMVSGSLEAMPLIRELWKEIVLRSAYPRLIIADDILSEIFYRYAPQELLEYVSPIDRFIAEKITVRISILSPQHTKPLISIDPERIRTRSRATKEFSEIFMKRDAAGDLRWVVAPYPTRALAQEAGMSPLEFEEFVYRALKLYETDPVSAWIAQAERQNKITTLLSKVDELHFISDNTDLLVKVGGRTWINDDGKNNMPGGEVFTAPHEDSVEGFITFEYPAIYGGFEVEGIKLIFKRGEVTEVSATKGEEFLRKMLAVDEGAKRVGEIAFGLNYDITRFTKEILFDEKIGGTVHMALGAAYLKTGGKNVSSIHWDMVKDMKKGKIYADKDLIYENGHFIKDLI</sequence>
<evidence type="ECO:0000256" key="6">
    <source>
        <dbReference type="ARBA" id="ARBA00022670"/>
    </source>
</evidence>
<gene>
    <name evidence="10" type="ORF">ENO26_10255</name>
</gene>
<protein>
    <submittedName>
        <fullName evidence="10">Aminopeptidase</fullName>
    </submittedName>
</protein>
<dbReference type="InterPro" id="IPR052170">
    <property type="entry name" value="M29_Exopeptidase"/>
</dbReference>
<dbReference type="Gene3D" id="3.40.1830.10">
    <property type="entry name" value="Thermophilic metalloprotease (M29)"/>
    <property type="match status" value="1"/>
</dbReference>